<evidence type="ECO:0000313" key="2">
    <source>
        <dbReference type="EMBL" id="SEO49519.1"/>
    </source>
</evidence>
<protein>
    <submittedName>
        <fullName evidence="2">Uncharacterized protein</fullName>
    </submittedName>
</protein>
<keyword evidence="3" id="KW-1185">Reference proteome</keyword>
<dbReference type="RefSeq" id="WP_139209115.1">
    <property type="nucleotide sequence ID" value="NZ_FOEG01000001.1"/>
</dbReference>
<reference evidence="2 3" key="1">
    <citation type="submission" date="2016-10" db="EMBL/GenBank/DDBJ databases">
        <authorList>
            <person name="de Groot N.N."/>
        </authorList>
    </citation>
    <scope>NUCLEOTIDE SEQUENCE [LARGE SCALE GENOMIC DNA]</scope>
    <source>
        <strain evidence="2 3">CGMCC 1.6291</strain>
    </source>
</reference>
<dbReference type="Proteomes" id="UP000199657">
    <property type="component" value="Unassembled WGS sequence"/>
</dbReference>
<evidence type="ECO:0000313" key="3">
    <source>
        <dbReference type="Proteomes" id="UP000199657"/>
    </source>
</evidence>
<keyword evidence="1" id="KW-0812">Transmembrane</keyword>
<feature type="transmembrane region" description="Helical" evidence="1">
    <location>
        <begin position="791"/>
        <end position="813"/>
    </location>
</feature>
<name>A0A1H8Q5M0_9GAMM</name>
<evidence type="ECO:0000256" key="1">
    <source>
        <dbReference type="SAM" id="Phobius"/>
    </source>
</evidence>
<feature type="transmembrane region" description="Helical" evidence="1">
    <location>
        <begin position="907"/>
        <end position="929"/>
    </location>
</feature>
<organism evidence="2 3">
    <name type="scientific">Aquisalimonas asiatica</name>
    <dbReference type="NCBI Taxonomy" id="406100"/>
    <lineage>
        <taxon>Bacteria</taxon>
        <taxon>Pseudomonadati</taxon>
        <taxon>Pseudomonadota</taxon>
        <taxon>Gammaproteobacteria</taxon>
        <taxon>Chromatiales</taxon>
        <taxon>Ectothiorhodospiraceae</taxon>
        <taxon>Aquisalimonas</taxon>
    </lineage>
</organism>
<accession>A0A1H8Q5M0</accession>
<keyword evidence="1" id="KW-0472">Membrane</keyword>
<dbReference type="EMBL" id="FOEG01000001">
    <property type="protein sequence ID" value="SEO49519.1"/>
    <property type="molecule type" value="Genomic_DNA"/>
</dbReference>
<dbReference type="AlphaFoldDB" id="A0A1H8Q5M0"/>
<keyword evidence="1" id="KW-1133">Transmembrane helix</keyword>
<dbReference type="STRING" id="406100.SAMN04488052_101369"/>
<proteinExistence type="predicted"/>
<feature type="transmembrane region" description="Helical" evidence="1">
    <location>
        <begin position="828"/>
        <end position="848"/>
    </location>
</feature>
<feature type="transmembrane region" description="Helical" evidence="1">
    <location>
        <begin position="873"/>
        <end position="895"/>
    </location>
</feature>
<sequence length="932" mass="101900">MIVPDQHGDVVRLSLLDELQALESVSELHSRELERLLFLFRASDPGVYQPAAVALGRRALMEDAANRSLYTYAHKRRVDFDGVHALNGQRSTRRLLLAQVSNWASQPADWRGPSPLTPEQVAEGLPDDPADAAVLLNAVARLLATKDVEGLPEAAEQLLHDLPTPGAGRMVWRRWTELLFAIRAYGIPTQVPGCTGAWRNALDRLVVAPPGEDPVGDGARRLIALDELYRVAGAHPDALQELSSAWPNSVSEADRRWCRLRFATWCRRHFPNSTPLLTVEPRDYAGLSRYAAEIERAWQERAGHIGASPVESCGQALLQKLAAMLESPVSWGRQPSRDRALALFLIVDLDIAVPLSPERVAAFPGVTASGSGLSVPWVLRVTEWEGIGPETLLDARTLHNIKDLSLQEQLVRPDSGGGGELADVLEHRFRTLIHNARGWDPARFLLRLTARQPAPAFFRRLYNVVQNRTYSTPDGHSYPLAEWCQALASENDDTVTPGLDSADGHRAPVLQSLKALAEQPGIPGDAIRTLISILGPSGATVGAPTGTLVGLLRYLGPPAERQEHPEPELDAIQRDLLLLPELLAPDAWRRRHRAREAVASLDERLDALAGLLTPLLPRPEATWLTHACEAVRRQSRLWLQGLDAVAEVAAHYADTPEHWSDALASIPGELPGPLRSPLLLEVWNCLRNQTSTPVALLHWAAEGLDDGADPVIVEAVAGYWREQIENAMSRGATMDVKLLMEDPVFAPLRDRLDDPDLGIRLRRWHFDRLRPLEGIAAARNAGGPAGTGSGLMAFFGHFTAVWIGLLVGAILMLDFGDAWRAMAEAGDMAGIAATFLIGATGTAVYLLANLRRKVRRDSSQAVGAYWMKQLGRVLVFLMACLVYTLAATGGLWLLLSGTEEVVHGTMAMGHIIVWTGFALFAGTFFGLVAKDL</sequence>
<gene>
    <name evidence="2" type="ORF">SAMN04488052_101369</name>
</gene>